<name>M2XWB2_9NOCA</name>
<accession>M2XWB2</accession>
<dbReference type="InterPro" id="IPR041413">
    <property type="entry name" value="MLTR_LBD"/>
</dbReference>
<dbReference type="Gene3D" id="1.10.260.40">
    <property type="entry name" value="lambda repressor-like DNA-binding domains"/>
    <property type="match status" value="1"/>
</dbReference>
<reference evidence="2 3" key="1">
    <citation type="journal article" date="2013" name="Genome Announc.">
        <title>Draft Genome Sequence of Rhodococcus ruber Strain BKS 20-38.</title>
        <authorList>
            <person name="Bala M."/>
            <person name="Kumar S."/>
            <person name="Raghava G.P."/>
            <person name="Mayilraj S."/>
        </authorList>
    </citation>
    <scope>NUCLEOTIDE SEQUENCE [LARGE SCALE GENOMIC DNA]</scope>
    <source>
        <strain evidence="2 3">BKS 20-38</strain>
    </source>
</reference>
<evidence type="ECO:0000313" key="3">
    <source>
        <dbReference type="Proteomes" id="UP000011731"/>
    </source>
</evidence>
<dbReference type="Pfam" id="PF17765">
    <property type="entry name" value="MLTR_LBD"/>
    <property type="match status" value="1"/>
</dbReference>
<dbReference type="InterPro" id="IPR001387">
    <property type="entry name" value="Cro/C1-type_HTH"/>
</dbReference>
<dbReference type="Pfam" id="PF13560">
    <property type="entry name" value="HTH_31"/>
    <property type="match status" value="1"/>
</dbReference>
<dbReference type="PANTHER" id="PTHR35010">
    <property type="entry name" value="BLL4672 PROTEIN-RELATED"/>
    <property type="match status" value="1"/>
</dbReference>
<dbReference type="PATRIC" id="fig|1278076.4.peg.2025"/>
<dbReference type="PANTHER" id="PTHR35010:SF4">
    <property type="entry name" value="BLL5781 PROTEIN"/>
    <property type="match status" value="1"/>
</dbReference>
<comment type="caution">
    <text evidence="2">The sequence shown here is derived from an EMBL/GenBank/DDBJ whole genome shotgun (WGS) entry which is preliminary data.</text>
</comment>
<gene>
    <name evidence="2" type="ORF">G352_09722</name>
</gene>
<evidence type="ECO:0000259" key="1">
    <source>
        <dbReference type="PROSITE" id="PS50943"/>
    </source>
</evidence>
<dbReference type="SUPFAM" id="SSF47413">
    <property type="entry name" value="lambda repressor-like DNA-binding domains"/>
    <property type="match status" value="1"/>
</dbReference>
<evidence type="ECO:0000313" key="2">
    <source>
        <dbReference type="EMBL" id="EME65256.1"/>
    </source>
</evidence>
<dbReference type="InterPro" id="IPR010982">
    <property type="entry name" value="Lambda_DNA-bd_dom_sf"/>
</dbReference>
<dbReference type="AlphaFoldDB" id="M2XWB2"/>
<keyword evidence="3" id="KW-1185">Reference proteome</keyword>
<dbReference type="GO" id="GO:0003677">
    <property type="term" value="F:DNA binding"/>
    <property type="evidence" value="ECO:0007669"/>
    <property type="project" value="InterPro"/>
</dbReference>
<dbReference type="Gene3D" id="3.30.450.180">
    <property type="match status" value="1"/>
</dbReference>
<dbReference type="SMART" id="SM00530">
    <property type="entry name" value="HTH_XRE"/>
    <property type="match status" value="1"/>
</dbReference>
<dbReference type="CDD" id="cd00093">
    <property type="entry name" value="HTH_XRE"/>
    <property type="match status" value="1"/>
</dbReference>
<feature type="domain" description="HTH cro/C1-type" evidence="1">
    <location>
        <begin position="16"/>
        <end position="70"/>
    </location>
</feature>
<protein>
    <submittedName>
        <fullName evidence="2">Transcriptional regulator</fullName>
    </submittedName>
</protein>
<sequence>MTFMTTVHEEPVGALLRHWRERRGLSQLALANRAQVSARHVSFLETGRSRPTRVMLLRLADQLDIPLRERNSLLLAAGLAPAYPEHRLGDVPMAAVADAIERILSSHRPYPALVVDRHWTMVDANDAVMGLLGGCDPRLLEPPVNVLRVTLHPDGMAPRIVNHGQWRAHLLTRLRHQLAATGDPVLRRLHAELAAYPSDDGHDAELDPATAHALVVPLRLRTDDGELSLLSTTTLFGTPLDVTVAELAIEAFYPADEATRRVLGGR</sequence>
<dbReference type="EMBL" id="AOEX01000032">
    <property type="protein sequence ID" value="EME65256.1"/>
    <property type="molecule type" value="Genomic_DNA"/>
</dbReference>
<organism evidence="2 3">
    <name type="scientific">Rhodococcus ruber BKS 20-38</name>
    <dbReference type="NCBI Taxonomy" id="1278076"/>
    <lineage>
        <taxon>Bacteria</taxon>
        <taxon>Bacillati</taxon>
        <taxon>Actinomycetota</taxon>
        <taxon>Actinomycetes</taxon>
        <taxon>Mycobacteriales</taxon>
        <taxon>Nocardiaceae</taxon>
        <taxon>Rhodococcus</taxon>
    </lineage>
</organism>
<dbReference type="PROSITE" id="PS50943">
    <property type="entry name" value="HTH_CROC1"/>
    <property type="match status" value="1"/>
</dbReference>
<dbReference type="Proteomes" id="UP000011731">
    <property type="component" value="Unassembled WGS sequence"/>
</dbReference>
<proteinExistence type="predicted"/>